<dbReference type="Proteomes" id="UP000191057">
    <property type="component" value="Chromosome"/>
</dbReference>
<accession>A0A9W3TCU1</accession>
<reference evidence="1 2" key="1">
    <citation type="submission" date="2017-03" db="EMBL/GenBank/DDBJ databases">
        <title>Complete genome sequence of Bacillus thuringiensis L-7601, a novel melanin producing strain.</title>
        <authorList>
            <person name="Cai J."/>
            <person name="Cao Z."/>
            <person name="Tan T."/>
        </authorList>
    </citation>
    <scope>NUCLEOTIDE SEQUENCE [LARGE SCALE GENOMIC DNA]</scope>
    <source>
        <strain evidence="1 2">L-7601</strain>
    </source>
</reference>
<protein>
    <submittedName>
        <fullName evidence="1">Uncharacterized protein</fullName>
    </submittedName>
</protein>
<proteinExistence type="predicted"/>
<evidence type="ECO:0000313" key="2">
    <source>
        <dbReference type="Proteomes" id="UP000191057"/>
    </source>
</evidence>
<name>A0A9W3TCU1_BACTU</name>
<dbReference type="AlphaFoldDB" id="A0A9W3TCU1"/>
<organism evidence="1 2">
    <name type="scientific">Bacillus thuringiensis</name>
    <dbReference type="NCBI Taxonomy" id="1428"/>
    <lineage>
        <taxon>Bacteria</taxon>
        <taxon>Bacillati</taxon>
        <taxon>Bacillota</taxon>
        <taxon>Bacilli</taxon>
        <taxon>Bacillales</taxon>
        <taxon>Bacillaceae</taxon>
        <taxon>Bacillus</taxon>
        <taxon>Bacillus cereus group</taxon>
    </lineage>
</organism>
<dbReference type="EMBL" id="CP020002">
    <property type="protein sequence ID" value="AQY38490.1"/>
    <property type="molecule type" value="Genomic_DNA"/>
</dbReference>
<evidence type="ECO:0000313" key="1">
    <source>
        <dbReference type="EMBL" id="AQY38490.1"/>
    </source>
</evidence>
<sequence length="70" mass="8284">MSNSSPSSLNKFLSLFFFLHLTFVFGRQSWDEGTGQRLGHRMTTLQRFKKKKRRKVDVLSIMVYRVKESV</sequence>
<gene>
    <name evidence="1" type="ORF">B4918_11020</name>
</gene>